<protein>
    <submittedName>
        <fullName evidence="1">Uncharacterized protein</fullName>
    </submittedName>
</protein>
<comment type="caution">
    <text evidence="1">The sequence shown here is derived from an EMBL/GenBank/DDBJ whole genome shotgun (WGS) entry which is preliminary data.</text>
</comment>
<keyword evidence="2" id="KW-1185">Reference proteome</keyword>
<name>A0ABU7AZT6_9TELE</name>
<evidence type="ECO:0000313" key="1">
    <source>
        <dbReference type="EMBL" id="MED6243529.1"/>
    </source>
</evidence>
<gene>
    <name evidence="1" type="ORF">ATANTOWER_021859</name>
</gene>
<proteinExistence type="predicted"/>
<dbReference type="Proteomes" id="UP001345963">
    <property type="component" value="Unassembled WGS sequence"/>
</dbReference>
<sequence>MSIHSGTQFDQVVCRTYVWELRWPWRKITVEDPRLSWYFEEYMPCRLTRFMGHMEENQAHSITDPSLYSVASMTCFST</sequence>
<organism evidence="1 2">
    <name type="scientific">Ataeniobius toweri</name>
    <dbReference type="NCBI Taxonomy" id="208326"/>
    <lineage>
        <taxon>Eukaryota</taxon>
        <taxon>Metazoa</taxon>
        <taxon>Chordata</taxon>
        <taxon>Craniata</taxon>
        <taxon>Vertebrata</taxon>
        <taxon>Euteleostomi</taxon>
        <taxon>Actinopterygii</taxon>
        <taxon>Neopterygii</taxon>
        <taxon>Teleostei</taxon>
        <taxon>Neoteleostei</taxon>
        <taxon>Acanthomorphata</taxon>
        <taxon>Ovalentaria</taxon>
        <taxon>Atherinomorphae</taxon>
        <taxon>Cyprinodontiformes</taxon>
        <taxon>Goodeidae</taxon>
        <taxon>Ataeniobius</taxon>
    </lineage>
</organism>
<dbReference type="EMBL" id="JAHUTI010034222">
    <property type="protein sequence ID" value="MED6243529.1"/>
    <property type="molecule type" value="Genomic_DNA"/>
</dbReference>
<accession>A0ABU7AZT6</accession>
<evidence type="ECO:0000313" key="2">
    <source>
        <dbReference type="Proteomes" id="UP001345963"/>
    </source>
</evidence>
<reference evidence="1 2" key="1">
    <citation type="submission" date="2021-07" db="EMBL/GenBank/DDBJ databases">
        <authorList>
            <person name="Palmer J.M."/>
        </authorList>
    </citation>
    <scope>NUCLEOTIDE SEQUENCE [LARGE SCALE GENOMIC DNA]</scope>
    <source>
        <strain evidence="1 2">AT_MEX2019</strain>
        <tissue evidence="1">Muscle</tissue>
    </source>
</reference>